<gene>
    <name evidence="1" type="ordered locus">Rleg_6974</name>
</gene>
<geneLocation type="plasmid" evidence="1 2">
    <name>pR132502</name>
</geneLocation>
<sequence>MFQALTSLSDHDIETVVDAVTEWCSQHHCDIQSCRGQFALAAAVDALQSSPNHDALVHHLSEKLMDNKE</sequence>
<dbReference type="HOGENOM" id="CLU_194593_0_0_5"/>
<keyword evidence="1" id="KW-0614">Plasmid</keyword>
<reference evidence="1 2" key="1">
    <citation type="journal article" date="2010" name="Stand. Genomic Sci.">
        <title>Complete genome sequence of Rhizobium leguminosarum bv. trifolii strain WSM1325, an effective microsymbiont of annual Mediterranean clovers.</title>
        <authorList>
            <person name="Reeve W."/>
            <person name="O'Hara G."/>
            <person name="Chain P."/>
            <person name="Ardley J."/>
            <person name="Brau L."/>
            <person name="Nandesena K."/>
            <person name="Tiwari R."/>
            <person name="Copeland A."/>
            <person name="Nolan M."/>
            <person name="Han C."/>
            <person name="Brettin T."/>
            <person name="Land M."/>
            <person name="Ovchinikova G."/>
            <person name="Ivanova N."/>
            <person name="Mavromatis K."/>
            <person name="Markowitz V."/>
            <person name="Kyrpides N."/>
            <person name="Melino V."/>
            <person name="Denton M."/>
            <person name="Yates R."/>
            <person name="Howieson J."/>
        </authorList>
    </citation>
    <scope>NUCLEOTIDE SEQUENCE [LARGE SCALE GENOMIC DNA]</scope>
    <source>
        <strain evidence="2">WSM1325</strain>
        <plasmid evidence="2">Plasmid pR132502</plasmid>
    </source>
</reference>
<evidence type="ECO:0000313" key="1">
    <source>
        <dbReference type="EMBL" id="ACS59999.1"/>
    </source>
</evidence>
<name>C6B7E1_RHILS</name>
<dbReference type="KEGG" id="rlg:Rleg_6974"/>
<dbReference type="AlphaFoldDB" id="C6B7E1"/>
<dbReference type="EMBL" id="CP001624">
    <property type="protein sequence ID" value="ACS59999.1"/>
    <property type="molecule type" value="Genomic_DNA"/>
</dbReference>
<organism evidence="1 2">
    <name type="scientific">Rhizobium leguminosarum bv. trifolii (strain WSM1325)</name>
    <dbReference type="NCBI Taxonomy" id="395491"/>
    <lineage>
        <taxon>Bacteria</taxon>
        <taxon>Pseudomonadati</taxon>
        <taxon>Pseudomonadota</taxon>
        <taxon>Alphaproteobacteria</taxon>
        <taxon>Hyphomicrobiales</taxon>
        <taxon>Rhizobiaceae</taxon>
        <taxon>Rhizobium/Agrobacterium group</taxon>
        <taxon>Rhizobium</taxon>
    </lineage>
</organism>
<dbReference type="OrthoDB" id="8453964at2"/>
<dbReference type="Proteomes" id="UP000002256">
    <property type="component" value="Plasmid pR132502"/>
</dbReference>
<proteinExistence type="predicted"/>
<protein>
    <submittedName>
        <fullName evidence="1">Uncharacterized protein</fullName>
    </submittedName>
</protein>
<accession>C6B7E1</accession>
<evidence type="ECO:0000313" key="2">
    <source>
        <dbReference type="Proteomes" id="UP000002256"/>
    </source>
</evidence>